<keyword evidence="2" id="KW-1185">Reference proteome</keyword>
<gene>
    <name evidence="1" type="ORF">SAMN06265360_11153</name>
</gene>
<dbReference type="AlphaFoldDB" id="A0A238XIV0"/>
<dbReference type="EMBL" id="FZNW01000011">
    <property type="protein sequence ID" value="SNR58926.1"/>
    <property type="molecule type" value="Genomic_DNA"/>
</dbReference>
<evidence type="ECO:0000313" key="2">
    <source>
        <dbReference type="Proteomes" id="UP000198348"/>
    </source>
</evidence>
<sequence>MTMTEGDATGDPLYFSVPPVFQEIDLDGDPEERVRRSFERFGAALEGATPEQCGSLTLQQEVMIGELLEQGAIYAATCLVRTEDEPPRLSTAQFTVCVREANLDGERPLMALADGLRVPGSPREVAFAEFPAGRAVLVGDEADVHLPYTVDGRNQPQSHRVRQAQVVLPLPGNRRIAVFGISSQCLPEWSYYAAMLDDIAYSVSFTAPSEDGGSPITAVLG</sequence>
<name>A0A238XIV0_9PSEU</name>
<dbReference type="Proteomes" id="UP000198348">
    <property type="component" value="Unassembled WGS sequence"/>
</dbReference>
<proteinExistence type="predicted"/>
<reference evidence="1 2" key="1">
    <citation type="submission" date="2017-06" db="EMBL/GenBank/DDBJ databases">
        <authorList>
            <person name="Kim H.J."/>
            <person name="Triplett B.A."/>
        </authorList>
    </citation>
    <scope>NUCLEOTIDE SEQUENCE [LARGE SCALE GENOMIC DNA]</scope>
    <source>
        <strain evidence="1 2">DSM 45207</strain>
    </source>
</reference>
<accession>A0A238XIV0</accession>
<protein>
    <submittedName>
        <fullName evidence="1">Uncharacterized protein</fullName>
    </submittedName>
</protein>
<organism evidence="1 2">
    <name type="scientific">Haloechinothrix alba</name>
    <dbReference type="NCBI Taxonomy" id="664784"/>
    <lineage>
        <taxon>Bacteria</taxon>
        <taxon>Bacillati</taxon>
        <taxon>Actinomycetota</taxon>
        <taxon>Actinomycetes</taxon>
        <taxon>Pseudonocardiales</taxon>
        <taxon>Pseudonocardiaceae</taxon>
        <taxon>Haloechinothrix</taxon>
    </lineage>
</organism>
<evidence type="ECO:0000313" key="1">
    <source>
        <dbReference type="EMBL" id="SNR58926.1"/>
    </source>
</evidence>